<comment type="caution">
    <text evidence="2">The sequence shown here is derived from an EMBL/GenBank/DDBJ whole genome shotgun (WGS) entry which is preliminary data.</text>
</comment>
<feature type="region of interest" description="Disordered" evidence="1">
    <location>
        <begin position="1"/>
        <end position="27"/>
    </location>
</feature>
<dbReference type="AlphaFoldDB" id="A0A8H3E0U1"/>
<evidence type="ECO:0000256" key="1">
    <source>
        <dbReference type="SAM" id="MobiDB-lite"/>
    </source>
</evidence>
<dbReference type="EMBL" id="CAJNJQ010001262">
    <property type="protein sequence ID" value="CAE7129460.1"/>
    <property type="molecule type" value="Genomic_DNA"/>
</dbReference>
<feature type="compositionally biased region" description="Low complexity" evidence="1">
    <location>
        <begin position="15"/>
        <end position="27"/>
    </location>
</feature>
<accession>A0A8H3E0U1</accession>
<dbReference type="InterPro" id="IPR041078">
    <property type="entry name" value="Plavaka"/>
</dbReference>
<protein>
    <submittedName>
        <fullName evidence="2">Uncharacterized protein</fullName>
    </submittedName>
</protein>
<reference evidence="2" key="1">
    <citation type="submission" date="2021-01" db="EMBL/GenBank/DDBJ databases">
        <authorList>
            <person name="Kaushik A."/>
        </authorList>
    </citation>
    <scope>NUCLEOTIDE SEQUENCE</scope>
    <source>
        <strain evidence="2">AG5</strain>
    </source>
</reference>
<sequence length="997" mass="113482">MPPEPQSNDLRHQQTTTLTPEPSFPEPTFFQDTYEPASNIHNTIPEPGAEEPQWFDRSQYNRIVGENIVRYVHRTAGRVLRKETSAWEKILKQRKEDNPGLPWFPFKTEAEWKLGYWLATCKSSQSKINEFLDMDGVLAESPSFHRASDLCSMIENNLPGMGGPDWFCQKIDPDDFPDAKHEDLVMWIRHLEDCGDYLIGRPDLSGQIIFGPEVIFADDEQIQIINEMPTGRRWHEILCNAGLNPDVALGGVLFGSDKTHLTHYSGDIKVHALYMSLGNIKKDVRAQTSKRAWMLIAYIPICKWEATLEHTEIKSKAHAKALPGILSRRLFHFCMEIICQPLRQLNPHEIVDPDGNVRLIFYVLIAYLADLEEQYMIAALDKSNCMHCTATTTDFGSPDEYPTRTSESILDAIEQVQNARQVNADPYEFSLTAGKYRLSDVEFPFWAELPFVDICQVLSVDLLHGFHKFFHDHPYKWNINSLGEDEIDTRMKAQVPYAGSRVFPKGVTHISQMSGKEHRALETVHLSVVANSPAKYSRELTLATRALLDTIYWAQLPSHTTTTLEAFRASYAELHKFKDVWIKNGSRKGEKGIVIPHFNIPKLHTIQHLYEQILAKGTADNFSTETIEHMHMDTLKEAFPATNKKDWEKQTIRWLVRREKILEFLLFHTWRKSVESEGSSTTNIPMEQRPGEACSQLDATKAGDLSDGNQYYHLRGGYAHHSPALSTNNSTPAPPKLLPPSIPPKTRKRKRQIDDEDVSEERTSKRIVQSQLNYGLQIFQDISLVPSETLTMAEVQSKYELPNLLSDYKAGGQPFAAAVNRESLVQVWKSVRLLDPQRRFFPKGTWRRAQVNAATGSEPAISDPIFYVKEGIDLGLRKQSSLELRDCQAGRLRLIFRVLPLPPGRPTSTVFGYIHRFSPIPSSPESTTGMFVISKPARIRNDLVNLSRILRICPLSPQISGPAISGITPRTTLDRYSSFYLNKYHSMSDFLFLNNVP</sequence>
<dbReference type="Proteomes" id="UP000663827">
    <property type="component" value="Unassembled WGS sequence"/>
</dbReference>
<evidence type="ECO:0000313" key="3">
    <source>
        <dbReference type="Proteomes" id="UP000663827"/>
    </source>
</evidence>
<organism evidence="2 3">
    <name type="scientific">Rhizoctonia solani</name>
    <dbReference type="NCBI Taxonomy" id="456999"/>
    <lineage>
        <taxon>Eukaryota</taxon>
        <taxon>Fungi</taxon>
        <taxon>Dikarya</taxon>
        <taxon>Basidiomycota</taxon>
        <taxon>Agaricomycotina</taxon>
        <taxon>Agaricomycetes</taxon>
        <taxon>Cantharellales</taxon>
        <taxon>Ceratobasidiaceae</taxon>
        <taxon>Rhizoctonia</taxon>
    </lineage>
</organism>
<dbReference type="Pfam" id="PF18759">
    <property type="entry name" value="Plavaka"/>
    <property type="match status" value="1"/>
</dbReference>
<gene>
    <name evidence="2" type="ORF">RDB_LOCUS62710</name>
</gene>
<feature type="region of interest" description="Disordered" evidence="1">
    <location>
        <begin position="722"/>
        <end position="764"/>
    </location>
</feature>
<proteinExistence type="predicted"/>
<name>A0A8H3E0U1_9AGAM</name>
<evidence type="ECO:0000313" key="2">
    <source>
        <dbReference type="EMBL" id="CAE7129460.1"/>
    </source>
</evidence>
<feature type="compositionally biased region" description="Pro residues" evidence="1">
    <location>
        <begin position="732"/>
        <end position="743"/>
    </location>
</feature>